<feature type="compositionally biased region" description="Basic and acidic residues" evidence="10">
    <location>
        <begin position="249"/>
        <end position="268"/>
    </location>
</feature>
<keyword evidence="5 11" id="KW-1133">Transmembrane helix</keyword>
<feature type="compositionally biased region" description="Basic and acidic residues" evidence="10">
    <location>
        <begin position="327"/>
        <end position="336"/>
    </location>
</feature>
<evidence type="ECO:0000313" key="14">
    <source>
        <dbReference type="Proteomes" id="UP001066276"/>
    </source>
</evidence>
<evidence type="ECO:0000256" key="6">
    <source>
        <dbReference type="ARBA" id="ARBA00023136"/>
    </source>
</evidence>
<comment type="caution">
    <text evidence="13">The sequence shown here is derived from an EMBL/GenBank/DDBJ whole genome shotgun (WGS) entry which is preliminary data.</text>
</comment>
<name>A0AAV7RKC4_PLEWA</name>
<dbReference type="Proteomes" id="UP001066276">
    <property type="component" value="Chromosome 5"/>
</dbReference>
<keyword evidence="7" id="KW-1015">Disulfide bond</keyword>
<keyword evidence="14" id="KW-1185">Reference proteome</keyword>
<feature type="compositionally biased region" description="Basic and acidic residues" evidence="10">
    <location>
        <begin position="343"/>
        <end position="354"/>
    </location>
</feature>
<dbReference type="AlphaFoldDB" id="A0AAV7RKC4"/>
<feature type="region of interest" description="Disordered" evidence="10">
    <location>
        <begin position="1"/>
        <end position="30"/>
    </location>
</feature>
<feature type="compositionally biased region" description="Polar residues" evidence="10">
    <location>
        <begin position="8"/>
        <end position="24"/>
    </location>
</feature>
<evidence type="ECO:0000256" key="8">
    <source>
        <dbReference type="ARBA" id="ARBA00023180"/>
    </source>
</evidence>
<proteinExistence type="predicted"/>
<evidence type="ECO:0000256" key="3">
    <source>
        <dbReference type="ARBA" id="ARBA00022553"/>
    </source>
</evidence>
<keyword evidence="8" id="KW-0325">Glycoprotein</keyword>
<dbReference type="InterPro" id="IPR007943">
    <property type="entry name" value="Asp-B-hydro/Triadin_dom"/>
</dbReference>
<evidence type="ECO:0000259" key="12">
    <source>
        <dbReference type="Pfam" id="PF05279"/>
    </source>
</evidence>
<feature type="region of interest" description="Disordered" evidence="10">
    <location>
        <begin position="415"/>
        <end position="437"/>
    </location>
</feature>
<keyword evidence="4 11" id="KW-0812">Transmembrane</keyword>
<dbReference type="Pfam" id="PF05279">
    <property type="entry name" value="Asp-B-Hydro_N"/>
    <property type="match status" value="1"/>
</dbReference>
<evidence type="ECO:0000256" key="4">
    <source>
        <dbReference type="ARBA" id="ARBA00022692"/>
    </source>
</evidence>
<evidence type="ECO:0000256" key="11">
    <source>
        <dbReference type="SAM" id="Phobius"/>
    </source>
</evidence>
<gene>
    <name evidence="13" type="ORF">NDU88_006022</name>
</gene>
<evidence type="ECO:0000256" key="10">
    <source>
        <dbReference type="SAM" id="MobiDB-lite"/>
    </source>
</evidence>
<evidence type="ECO:0000256" key="2">
    <source>
        <dbReference type="ARBA" id="ARBA00016711"/>
    </source>
</evidence>
<accession>A0AAV7RKC4</accession>
<evidence type="ECO:0000256" key="1">
    <source>
        <dbReference type="ARBA" id="ARBA00004157"/>
    </source>
</evidence>
<dbReference type="PANTHER" id="PTHR14106">
    <property type="entry name" value="TRIADIN"/>
    <property type="match status" value="1"/>
</dbReference>
<dbReference type="GO" id="GO:0051282">
    <property type="term" value="P:regulation of sequestering of calcium ion"/>
    <property type="evidence" value="ECO:0007669"/>
    <property type="project" value="UniProtKB-ARBA"/>
</dbReference>
<feature type="region of interest" description="Disordered" evidence="10">
    <location>
        <begin position="474"/>
        <end position="541"/>
    </location>
</feature>
<evidence type="ECO:0000313" key="13">
    <source>
        <dbReference type="EMBL" id="KAJ1153261.1"/>
    </source>
</evidence>
<keyword evidence="3" id="KW-0597">Phosphoprotein</keyword>
<reference evidence="13" key="1">
    <citation type="journal article" date="2022" name="bioRxiv">
        <title>Sequencing and chromosome-scale assembly of the giantPleurodeles waltlgenome.</title>
        <authorList>
            <person name="Brown T."/>
            <person name="Elewa A."/>
            <person name="Iarovenko S."/>
            <person name="Subramanian E."/>
            <person name="Araus A.J."/>
            <person name="Petzold A."/>
            <person name="Susuki M."/>
            <person name="Suzuki K.-i.T."/>
            <person name="Hayashi T."/>
            <person name="Toyoda A."/>
            <person name="Oliveira C."/>
            <person name="Osipova E."/>
            <person name="Leigh N.D."/>
            <person name="Simon A."/>
            <person name="Yun M.H."/>
        </authorList>
    </citation>
    <scope>NUCLEOTIDE SEQUENCE</scope>
    <source>
        <strain evidence="13">20211129_DDA</strain>
        <tissue evidence="13">Liver</tissue>
    </source>
</reference>
<dbReference type="GO" id="GO:0033017">
    <property type="term" value="C:sarcoplasmic reticulum membrane"/>
    <property type="evidence" value="ECO:0007669"/>
    <property type="project" value="UniProtKB-SubCell"/>
</dbReference>
<dbReference type="EMBL" id="JANPWB010000009">
    <property type="protein sequence ID" value="KAJ1153261.1"/>
    <property type="molecule type" value="Genomic_DNA"/>
</dbReference>
<feature type="transmembrane region" description="Helical" evidence="11">
    <location>
        <begin position="45"/>
        <end position="68"/>
    </location>
</feature>
<comment type="subcellular location">
    <subcellularLocation>
        <location evidence="1">Sarcoplasmic reticulum membrane</location>
        <topology evidence="1">Single-pass type II membrane protein</topology>
    </subcellularLocation>
</comment>
<keyword evidence="6 11" id="KW-0472">Membrane</keyword>
<dbReference type="InterPro" id="IPR010798">
    <property type="entry name" value="Triadin"/>
</dbReference>
<feature type="compositionally biased region" description="Basic and acidic residues" evidence="10">
    <location>
        <begin position="361"/>
        <end position="402"/>
    </location>
</feature>
<protein>
    <recommendedName>
        <fullName evidence="2">Triadin</fullName>
    </recommendedName>
</protein>
<feature type="region of interest" description="Disordered" evidence="10">
    <location>
        <begin position="221"/>
        <end position="402"/>
    </location>
</feature>
<feature type="compositionally biased region" description="Basic and acidic residues" evidence="10">
    <location>
        <begin position="222"/>
        <end position="241"/>
    </location>
</feature>
<comment type="function">
    <text evidence="9">Contributes to the regulation of lumenal Ca2+ release via the sarcoplasmic reticulum calcium release channels RYR1 and RYR2, a key step in triggering skeletal and heart muscle contraction. Required for normal organization of the triad junction, where T-tubules and the sarcoplasmic reticulum terminal cisternae are in close contact. Required for normal skeletal muscle strength. Plays a role in excitation-contraction coupling in the heart and in regulating the rate of heart beats.</text>
</comment>
<evidence type="ECO:0000256" key="7">
    <source>
        <dbReference type="ARBA" id="ARBA00023157"/>
    </source>
</evidence>
<sequence>MAEVTPEVHTSTTPALIDSKNGTIPTPAPKKSVKEDLATTFSSPIAWLLVAALIITWSAVAVVMFDLVDYKTFAGTYSHHCDDPCLPPGGSLHKLSTDPITVIRGSVEGTADWLFGFVSVISDIISTDENSEAGHVQPAVKKIGSQRASFFLPAAMGEEFAVLEAEEKLWSESKEDEQGSGDDNGDGPLEQKAEDLISAQTSNASQEALSSSGNFSEASLAVEHRADIATTEEEVHDKEQEVGIQPAVKNKEPTKDKFEKPEKLEPIRTHKVFHKDRPEKPEKTTLPKVTHKDRLEKPEKTTLSKVTHKDRLEKPEKTTLSKVIHKDRHEKLEKTTPSKVHKEKKDREEHEKKSSLKVHKEKKDREEHENKSSLKVIQKEIPEKKEEPEAKEKTKAREKTEEKFKKELKLETKENKTKISMKEKGTKKKNEIKEKTDIKETPTKKVITGVKEKQEKKAKPEIKQKAEKKEIVEKKEVKERKPKLEKEETLKKKETLPKKENAQKKEKTQKKEITEKKEKTIRKEKTENKEIHENKEKIEKSVPQKGMLYVMYMFL</sequence>
<feature type="region of interest" description="Disordered" evidence="10">
    <location>
        <begin position="169"/>
        <end position="190"/>
    </location>
</feature>
<dbReference type="PANTHER" id="PTHR14106:SF0">
    <property type="entry name" value="TRIADIN"/>
    <property type="match status" value="1"/>
</dbReference>
<feature type="compositionally biased region" description="Basic and acidic residues" evidence="10">
    <location>
        <begin position="275"/>
        <end position="319"/>
    </location>
</feature>
<organism evidence="13 14">
    <name type="scientific">Pleurodeles waltl</name>
    <name type="common">Iberian ribbed newt</name>
    <dbReference type="NCBI Taxonomy" id="8319"/>
    <lineage>
        <taxon>Eukaryota</taxon>
        <taxon>Metazoa</taxon>
        <taxon>Chordata</taxon>
        <taxon>Craniata</taxon>
        <taxon>Vertebrata</taxon>
        <taxon>Euteleostomi</taxon>
        <taxon>Amphibia</taxon>
        <taxon>Batrachia</taxon>
        <taxon>Caudata</taxon>
        <taxon>Salamandroidea</taxon>
        <taxon>Salamandridae</taxon>
        <taxon>Pleurodelinae</taxon>
        <taxon>Pleurodeles</taxon>
    </lineage>
</organism>
<dbReference type="GO" id="GO:0005102">
    <property type="term" value="F:signaling receptor binding"/>
    <property type="evidence" value="ECO:0007669"/>
    <property type="project" value="InterPro"/>
</dbReference>
<evidence type="ECO:0000256" key="9">
    <source>
        <dbReference type="ARBA" id="ARBA00046074"/>
    </source>
</evidence>
<feature type="domain" description="Aspartyl beta-hydroxylase/Triadin" evidence="12">
    <location>
        <begin position="42"/>
        <end position="75"/>
    </location>
</feature>
<evidence type="ECO:0000256" key="5">
    <source>
        <dbReference type="ARBA" id="ARBA00022989"/>
    </source>
</evidence>